<comment type="caution">
    <text evidence="2">The sequence shown here is derived from an EMBL/GenBank/DDBJ whole genome shotgun (WGS) entry which is preliminary data.</text>
</comment>
<dbReference type="GeneID" id="93710054"/>
<dbReference type="CDD" id="cd00093">
    <property type="entry name" value="HTH_XRE"/>
    <property type="match status" value="1"/>
</dbReference>
<dbReference type="GO" id="GO:0003677">
    <property type="term" value="F:DNA binding"/>
    <property type="evidence" value="ECO:0007669"/>
    <property type="project" value="UniProtKB-KW"/>
</dbReference>
<dbReference type="PROSITE" id="PS50943">
    <property type="entry name" value="HTH_CROC1"/>
    <property type="match status" value="1"/>
</dbReference>
<sequence>MDKQYFTELISNQIRYVRLEQKFTQERMAYLLGISKKTLSQIEKEKKTASWAVIVTLCALFEESTALKKAIGDNPVDTVQCIALEDSDPPKDKRLGGGIWWRELKSSGPFRLQQNIISKHYRILDFHNYRYSSSFSEKEMMSRMNELLKQCPLQPIFKK</sequence>
<dbReference type="Proteomes" id="UP000182762">
    <property type="component" value="Unassembled WGS sequence"/>
</dbReference>
<reference evidence="2 3" key="1">
    <citation type="submission" date="2016-10" db="EMBL/GenBank/DDBJ databases">
        <authorList>
            <person name="Varghese N."/>
            <person name="Submissions S."/>
        </authorList>
    </citation>
    <scope>NUCLEOTIDE SEQUENCE [LARGE SCALE GENOMIC DNA]</scope>
    <source>
        <strain evidence="2 3">DSM 13796</strain>
    </source>
</reference>
<dbReference type="SUPFAM" id="SSF47413">
    <property type="entry name" value="lambda repressor-like DNA-binding domains"/>
    <property type="match status" value="1"/>
</dbReference>
<evidence type="ECO:0000259" key="1">
    <source>
        <dbReference type="PROSITE" id="PS50943"/>
    </source>
</evidence>
<dbReference type="Gene3D" id="1.10.260.40">
    <property type="entry name" value="lambda repressor-like DNA-binding domains"/>
    <property type="match status" value="1"/>
</dbReference>
<dbReference type="InterPro" id="IPR001387">
    <property type="entry name" value="Cro/C1-type_HTH"/>
</dbReference>
<organism evidence="2 3">
    <name type="scientific">Priestia endophytica DSM 13796</name>
    <dbReference type="NCBI Taxonomy" id="1121089"/>
    <lineage>
        <taxon>Bacteria</taxon>
        <taxon>Bacillati</taxon>
        <taxon>Bacillota</taxon>
        <taxon>Bacilli</taxon>
        <taxon>Bacillales</taxon>
        <taxon>Bacillaceae</taxon>
        <taxon>Priestia</taxon>
    </lineage>
</organism>
<proteinExistence type="predicted"/>
<gene>
    <name evidence="2" type="ORF">SAMN02745910_01334</name>
</gene>
<evidence type="ECO:0000313" key="2">
    <source>
        <dbReference type="EMBL" id="SFQ41060.1"/>
    </source>
</evidence>
<name>A0A1I5YAB1_9BACI</name>
<evidence type="ECO:0000313" key="3">
    <source>
        <dbReference type="Proteomes" id="UP000182762"/>
    </source>
</evidence>
<dbReference type="EMBL" id="FOXX01000002">
    <property type="protein sequence ID" value="SFQ41060.1"/>
    <property type="molecule type" value="Genomic_DNA"/>
</dbReference>
<dbReference type="SMART" id="SM00530">
    <property type="entry name" value="HTH_XRE"/>
    <property type="match status" value="1"/>
</dbReference>
<feature type="domain" description="HTH cro/C1-type" evidence="1">
    <location>
        <begin position="14"/>
        <end position="68"/>
    </location>
</feature>
<dbReference type="Pfam" id="PF01381">
    <property type="entry name" value="HTH_3"/>
    <property type="match status" value="1"/>
</dbReference>
<dbReference type="RefSeq" id="WP_061803744.1">
    <property type="nucleotide sequence ID" value="NZ_FOXX01000002.1"/>
</dbReference>
<keyword evidence="3" id="KW-1185">Reference proteome</keyword>
<keyword evidence="2" id="KW-0238">DNA-binding</keyword>
<dbReference type="InterPro" id="IPR010982">
    <property type="entry name" value="Lambda_DNA-bd_dom_sf"/>
</dbReference>
<protein>
    <submittedName>
        <fullName evidence="2">DNA-binding transcriptional regulator, XRE-family HTH domain</fullName>
    </submittedName>
</protein>
<accession>A0A1I5YAB1</accession>